<accession>A0ABV7ZJB5</accession>
<keyword evidence="1" id="KW-0472">Membrane</keyword>
<dbReference type="Proteomes" id="UP001595783">
    <property type="component" value="Unassembled WGS sequence"/>
</dbReference>
<dbReference type="RefSeq" id="WP_382262602.1">
    <property type="nucleotide sequence ID" value="NZ_JBHRZO010000027.1"/>
</dbReference>
<evidence type="ECO:0000313" key="3">
    <source>
        <dbReference type="Proteomes" id="UP001595783"/>
    </source>
</evidence>
<feature type="transmembrane region" description="Helical" evidence="1">
    <location>
        <begin position="315"/>
        <end position="336"/>
    </location>
</feature>
<evidence type="ECO:0000313" key="2">
    <source>
        <dbReference type="EMBL" id="MFC3847873.1"/>
    </source>
</evidence>
<dbReference type="EMBL" id="JBHRZO010000027">
    <property type="protein sequence ID" value="MFC3847873.1"/>
    <property type="molecule type" value="Genomic_DNA"/>
</dbReference>
<keyword evidence="1" id="KW-0812">Transmembrane</keyword>
<sequence>MFRNLKLGTKVVMVISLVLLFAFGILGVVLLRNANDALTKNAEQILKEQTKMKATNVIRALRNIARAIFNFTGYMISSPQILQEDSKMQDMLTKLIDTNERGHIREAFLVLLDDQQQPKTNIGILKNAHNQIQTFHNDQGILQSYAVRKVLETKDSARNPTRLTKLMDGSEVFGNIVALPIKIRSKMVAIVAVFIDFERIQAQYFPTDGQNGFLLGRRNTILALHADHKLQGKRFVDIIKNTNAQKILDFRQHAAADSVITMELYSDVLKKDIMITLYTFRPFNKILHDVDYNWVITSAIPKDEVLKSLYTMRKIIIGGGFLTLASAIGILWFFLYSQVIKRLRHMSSMLGDFFKMIRHEHVKKIPFYRVRHNDEIGLIFKDIITNIQNIQNTFEADTHMVTQAMLSTSNVQKGVLSAKNLECHANSTPQLCELVSTLCAMIASLEKNVGSDLN</sequence>
<protein>
    <submittedName>
        <fullName evidence="2">Chemotaxis protein</fullName>
    </submittedName>
</protein>
<name>A0ABV7ZJB5_9HELI</name>
<comment type="caution">
    <text evidence="2">The sequence shown here is derived from an EMBL/GenBank/DDBJ whole genome shotgun (WGS) entry which is preliminary data.</text>
</comment>
<reference evidence="3" key="1">
    <citation type="journal article" date="2019" name="Int. J. Syst. Evol. Microbiol.">
        <title>The Global Catalogue of Microorganisms (GCM) 10K type strain sequencing project: providing services to taxonomists for standard genome sequencing and annotation.</title>
        <authorList>
            <consortium name="The Broad Institute Genomics Platform"/>
            <consortium name="The Broad Institute Genome Sequencing Center for Infectious Disease"/>
            <person name="Wu L."/>
            <person name="Ma J."/>
        </authorList>
    </citation>
    <scope>NUCLEOTIDE SEQUENCE [LARGE SCALE GENOMIC DNA]</scope>
    <source>
        <strain evidence="3">CCUG 53816</strain>
    </source>
</reference>
<keyword evidence="1" id="KW-1133">Transmembrane helix</keyword>
<feature type="non-terminal residue" evidence="2">
    <location>
        <position position="454"/>
    </location>
</feature>
<gene>
    <name evidence="2" type="ORF">ACFOPX_04915</name>
</gene>
<dbReference type="Gene3D" id="3.30.450.20">
    <property type="entry name" value="PAS domain"/>
    <property type="match status" value="1"/>
</dbReference>
<proteinExistence type="predicted"/>
<organism evidence="2 3">
    <name type="scientific">Helicobacter baculiformis</name>
    <dbReference type="NCBI Taxonomy" id="427351"/>
    <lineage>
        <taxon>Bacteria</taxon>
        <taxon>Pseudomonadati</taxon>
        <taxon>Campylobacterota</taxon>
        <taxon>Epsilonproteobacteria</taxon>
        <taxon>Campylobacterales</taxon>
        <taxon>Helicobacteraceae</taxon>
        <taxon>Helicobacter</taxon>
    </lineage>
</organism>
<feature type="transmembrane region" description="Helical" evidence="1">
    <location>
        <begin position="12"/>
        <end position="31"/>
    </location>
</feature>
<evidence type="ECO:0000256" key="1">
    <source>
        <dbReference type="SAM" id="Phobius"/>
    </source>
</evidence>
<keyword evidence="3" id="KW-1185">Reference proteome</keyword>